<dbReference type="EMBL" id="PQSP01000001">
    <property type="protein sequence ID" value="RUS68046.1"/>
    <property type="molecule type" value="Genomic_DNA"/>
</dbReference>
<dbReference type="GO" id="GO:0008137">
    <property type="term" value="F:NADH dehydrogenase (ubiquinone) activity"/>
    <property type="evidence" value="ECO:0007669"/>
    <property type="project" value="InterPro"/>
</dbReference>
<dbReference type="OrthoDB" id="9803286at2"/>
<dbReference type="HAMAP" id="MF_01357">
    <property type="entry name" value="NDH1_NuoC"/>
    <property type="match status" value="1"/>
</dbReference>
<gene>
    <name evidence="9" type="primary">nqo5</name>
    <name evidence="5" type="synonym">nuoC</name>
    <name evidence="9" type="ORF">CUZ56_00529</name>
</gene>
<name>A0A433SH64_9BURK</name>
<keyword evidence="3 5" id="KW-0874">Quinone</keyword>
<comment type="subcellular location">
    <subcellularLocation>
        <location evidence="5">Cell membrane</location>
        <topology evidence="5">Peripheral membrane protein</topology>
        <orientation evidence="5">Cytoplasmic side</orientation>
    </subcellularLocation>
</comment>
<dbReference type="PANTHER" id="PTHR10884">
    <property type="entry name" value="NADH DEHYDROGENASE UBIQUINONE IRON-SULFUR PROTEIN 3"/>
    <property type="match status" value="1"/>
</dbReference>
<dbReference type="AlphaFoldDB" id="A0A433SH64"/>
<protein>
    <recommendedName>
        <fullName evidence="5">NADH-quinone oxidoreductase subunit C</fullName>
        <ecNumber evidence="5">7.1.1.-</ecNumber>
    </recommendedName>
    <alternativeName>
        <fullName evidence="5">NADH dehydrogenase I subunit C</fullName>
    </alternativeName>
    <alternativeName>
        <fullName evidence="5">NDH-1 subunit C</fullName>
    </alternativeName>
</protein>
<evidence type="ECO:0000256" key="2">
    <source>
        <dbReference type="ARBA" id="ARBA00022448"/>
    </source>
</evidence>
<keyword evidence="5 6" id="KW-1278">Translocase</keyword>
<proteinExistence type="inferred from homology"/>
<evidence type="ECO:0000259" key="8">
    <source>
        <dbReference type="Pfam" id="PF00329"/>
    </source>
</evidence>
<dbReference type="InterPro" id="IPR020396">
    <property type="entry name" value="NADH_UbQ_OxRdtase_CS"/>
</dbReference>
<dbReference type="NCBIfam" id="TIGR01961">
    <property type="entry name" value="NuoC_fam"/>
    <property type="match status" value="1"/>
</dbReference>
<dbReference type="NCBIfam" id="NF004730">
    <property type="entry name" value="PRK06074.1-1"/>
    <property type="match status" value="1"/>
</dbReference>
<keyword evidence="2 5" id="KW-0813">Transport</keyword>
<evidence type="ECO:0000256" key="6">
    <source>
        <dbReference type="RuleBase" id="RU003456"/>
    </source>
</evidence>
<sequence length="199" mass="23022">MSYVETFQSTVETVLGSLLKKAQIIRGDLVLEVSPENYLAACQKLRDDSACKFEILIDLCGVDYSTYREGEYDGPRYYVVLQLLSIAQNQRIRVKVACADDEMPLLPSLVNVWPNTNWFEREVFDMYGVVFEGHPDLRRILTDYGFIGHPQRKDFPISGHVEMIYDEKQQRVVYQPVTIEPREIIPRVIREDGYGGVRH</sequence>
<keyword evidence="5 6" id="KW-0520">NAD</keyword>
<comment type="similarity">
    <text evidence="1 5 6">Belongs to the complex I 30 kDa subunit family.</text>
</comment>
<dbReference type="InterPro" id="IPR010218">
    <property type="entry name" value="NADH_DH_suC"/>
</dbReference>
<evidence type="ECO:0000313" key="10">
    <source>
        <dbReference type="Proteomes" id="UP000286947"/>
    </source>
</evidence>
<feature type="domain" description="NADH:ubiquinone oxidoreductase 30kDa subunit" evidence="8">
    <location>
        <begin position="32"/>
        <end position="160"/>
    </location>
</feature>
<comment type="function">
    <text evidence="5">NDH-1 shuttles electrons from NADH, via FMN and iron-sulfur (Fe-S) centers, to quinones in the respiratory chain. The immediate electron acceptor for the enzyme in this species is believed to be ubiquinone. Couples the redox reaction to proton translocation (for every two electrons transferred, four hydrogen ions are translocated across the cytoplasmic membrane), and thus conserves the redox energy in a proton gradient.</text>
</comment>
<accession>A0A433SH64</accession>
<keyword evidence="10" id="KW-1185">Reference proteome</keyword>
<dbReference type="InterPro" id="IPR001268">
    <property type="entry name" value="NADH_UbQ_OxRdtase_30kDa_su"/>
</dbReference>
<keyword evidence="5" id="KW-1003">Cell membrane</keyword>
<keyword evidence="4 5" id="KW-0830">Ubiquinone</keyword>
<evidence type="ECO:0000256" key="5">
    <source>
        <dbReference type="HAMAP-Rule" id="MF_01357"/>
    </source>
</evidence>
<dbReference type="PANTHER" id="PTHR10884:SF14">
    <property type="entry name" value="NADH DEHYDROGENASE [UBIQUINONE] IRON-SULFUR PROTEIN 3, MITOCHONDRIAL"/>
    <property type="match status" value="1"/>
</dbReference>
<comment type="catalytic activity">
    <reaction evidence="5 7">
        <text>a quinone + NADH + 5 H(+)(in) = a quinol + NAD(+) + 4 H(+)(out)</text>
        <dbReference type="Rhea" id="RHEA:57888"/>
        <dbReference type="ChEBI" id="CHEBI:15378"/>
        <dbReference type="ChEBI" id="CHEBI:24646"/>
        <dbReference type="ChEBI" id="CHEBI:57540"/>
        <dbReference type="ChEBI" id="CHEBI:57945"/>
        <dbReference type="ChEBI" id="CHEBI:132124"/>
    </reaction>
</comment>
<evidence type="ECO:0000256" key="7">
    <source>
        <dbReference type="RuleBase" id="RU003582"/>
    </source>
</evidence>
<evidence type="ECO:0000256" key="1">
    <source>
        <dbReference type="ARBA" id="ARBA00007569"/>
    </source>
</evidence>
<comment type="subunit">
    <text evidence="5">NDH-1 is composed of 14 different subunits. Subunits NuoB, C, D, E, F, and G constitute the peripheral sector of the complex.</text>
</comment>
<organism evidence="9 10">
    <name type="scientific">Saezia sanguinis</name>
    <dbReference type="NCBI Taxonomy" id="1965230"/>
    <lineage>
        <taxon>Bacteria</taxon>
        <taxon>Pseudomonadati</taxon>
        <taxon>Pseudomonadota</taxon>
        <taxon>Betaproteobacteria</taxon>
        <taxon>Burkholderiales</taxon>
        <taxon>Saeziaceae</taxon>
        <taxon>Saezia</taxon>
    </lineage>
</organism>
<keyword evidence="9" id="KW-0560">Oxidoreductase</keyword>
<evidence type="ECO:0000256" key="4">
    <source>
        <dbReference type="ARBA" id="ARBA00023075"/>
    </source>
</evidence>
<dbReference type="RefSeq" id="WP_126977900.1">
    <property type="nucleotide sequence ID" value="NZ_PQSP01000001.1"/>
</dbReference>
<evidence type="ECO:0000256" key="3">
    <source>
        <dbReference type="ARBA" id="ARBA00022719"/>
    </source>
</evidence>
<dbReference type="EC" id="7.1.1.-" evidence="5"/>
<dbReference type="SUPFAM" id="SSF143243">
    <property type="entry name" value="Nqo5-like"/>
    <property type="match status" value="1"/>
</dbReference>
<keyword evidence="5" id="KW-0472">Membrane</keyword>
<dbReference type="Gene3D" id="3.30.460.80">
    <property type="entry name" value="NADH:ubiquinone oxidoreductase, 30kDa subunit"/>
    <property type="match status" value="1"/>
</dbReference>
<dbReference type="Proteomes" id="UP000286947">
    <property type="component" value="Unassembled WGS sequence"/>
</dbReference>
<dbReference type="Pfam" id="PF00329">
    <property type="entry name" value="Complex1_30kDa"/>
    <property type="match status" value="1"/>
</dbReference>
<reference evidence="9 10" key="1">
    <citation type="submission" date="2018-01" db="EMBL/GenBank/DDBJ databases">
        <title>Saezia sanguinis gen. nov., sp. nov., in the order Burkholderiales isolated from human blood.</title>
        <authorList>
            <person name="Medina-Pascual M.J."/>
            <person name="Valdezate S."/>
            <person name="Monzon S."/>
            <person name="Cuesta I."/>
            <person name="Carrasco G."/>
            <person name="Villalon P."/>
            <person name="Saez-Nieto J.A."/>
        </authorList>
    </citation>
    <scope>NUCLEOTIDE SEQUENCE [LARGE SCALE GENOMIC DNA]</scope>
    <source>
        <strain evidence="9 10">CNM695-12</strain>
    </source>
</reference>
<dbReference type="GO" id="GO:0050136">
    <property type="term" value="F:NADH dehydrogenase (quinone) (non-electrogenic) activity"/>
    <property type="evidence" value="ECO:0007669"/>
    <property type="project" value="UniProtKB-UniRule"/>
</dbReference>
<dbReference type="PROSITE" id="PS00542">
    <property type="entry name" value="COMPLEX1_30K"/>
    <property type="match status" value="1"/>
</dbReference>
<evidence type="ECO:0000313" key="9">
    <source>
        <dbReference type="EMBL" id="RUS68046.1"/>
    </source>
</evidence>
<comment type="caution">
    <text evidence="9">The sequence shown here is derived from an EMBL/GenBank/DDBJ whole genome shotgun (WGS) entry which is preliminary data.</text>
</comment>
<dbReference type="GO" id="GO:0005886">
    <property type="term" value="C:plasma membrane"/>
    <property type="evidence" value="ECO:0007669"/>
    <property type="project" value="UniProtKB-SubCell"/>
</dbReference>
<dbReference type="GO" id="GO:0048038">
    <property type="term" value="F:quinone binding"/>
    <property type="evidence" value="ECO:0007669"/>
    <property type="project" value="UniProtKB-KW"/>
</dbReference>
<dbReference type="InterPro" id="IPR037232">
    <property type="entry name" value="NADH_quin_OxRdtase_su_C/D-like"/>
</dbReference>